<organism evidence="1 2">
    <name type="scientific">Beutenbergia cavernae (strain ATCC BAA-8 / DSM 12333 / CCUG 43141 / JCM 11478 / NBRC 16432 / NCIMB 13614 / HKI 0122)</name>
    <dbReference type="NCBI Taxonomy" id="471853"/>
    <lineage>
        <taxon>Bacteria</taxon>
        <taxon>Bacillati</taxon>
        <taxon>Actinomycetota</taxon>
        <taxon>Actinomycetes</taxon>
        <taxon>Micrococcales</taxon>
        <taxon>Beutenbergiaceae</taxon>
        <taxon>Beutenbergia</taxon>
    </lineage>
</organism>
<dbReference type="KEGG" id="bcv:Bcav_2263"/>
<dbReference type="SUPFAM" id="SSF53850">
    <property type="entry name" value="Periplasmic binding protein-like II"/>
    <property type="match status" value="1"/>
</dbReference>
<evidence type="ECO:0000313" key="1">
    <source>
        <dbReference type="EMBL" id="ACQ80514.1"/>
    </source>
</evidence>
<evidence type="ECO:0000313" key="2">
    <source>
        <dbReference type="Proteomes" id="UP000007962"/>
    </source>
</evidence>
<dbReference type="Gene3D" id="3.40.190.10">
    <property type="entry name" value="Periplasmic binding protein-like II"/>
    <property type="match status" value="1"/>
</dbReference>
<accession>C5BVC7</accession>
<dbReference type="PROSITE" id="PS51257">
    <property type="entry name" value="PROKAR_LIPOPROTEIN"/>
    <property type="match status" value="1"/>
</dbReference>
<dbReference type="eggNOG" id="COG1653">
    <property type="taxonomic scope" value="Bacteria"/>
</dbReference>
<dbReference type="EMBL" id="CP001618">
    <property type="protein sequence ID" value="ACQ80514.1"/>
    <property type="molecule type" value="Genomic_DNA"/>
</dbReference>
<gene>
    <name evidence="1" type="ordered locus">Bcav_2263</name>
</gene>
<sequence length="441" mass="46852">MVKRTGPPTLDRRTLLRAGLAGGAGLGIGALGACAAPGSTTAAELAFWHLMGGGDGIRMDEILHEMAGELSGARIKQTVLAWGTPYYTKLAMASAGGRAPDLAVVHLSRLAGYAPGGLLDEWDIARFEPYGVSEETFAAPIFERMQVDGKLFAISLDSHAFVRFFNPDVADAAGLLDADGTIPAASDVEEFVDQARAMADVTGDLGICYGWLGDSAHMWRLFWTFYTQQGATMEMADGVFQFSEDAFVGALDTIIAIISSDAANRRSDGGFAFSTFTSGGAGEFLSGVWDVPGLLDSGVPLDASPIPNLFGTGLDAVWGDSHAFVLPHQDRPDEDRREKVYEAVSLILKHSLTWATAGHTPAYTPITLEPEFGGLMPNTHYAETAEYLHFDPAVSFAGSGSNWQAQFGQAVQAALLGTASTSDALTSFTEMTDDFVRQAVI</sequence>
<name>C5BVC7_BEUC1</name>
<proteinExistence type="predicted"/>
<dbReference type="PANTHER" id="PTHR43649">
    <property type="entry name" value="ARABINOSE-BINDING PROTEIN-RELATED"/>
    <property type="match status" value="1"/>
</dbReference>
<reference evidence="1 2" key="1">
    <citation type="journal article" date="2009" name="Stand. Genomic Sci.">
        <title>Complete genome sequence of Beutenbergia cavernae type strain (HKI 0122).</title>
        <authorList>
            <person name="Land M."/>
            <person name="Pukall R."/>
            <person name="Abt B."/>
            <person name="Goker M."/>
            <person name="Rohde M."/>
            <person name="Glavina Del Rio T."/>
            <person name="Tice H."/>
            <person name="Copeland A."/>
            <person name="Cheng J.F."/>
            <person name="Lucas S."/>
            <person name="Chen F."/>
            <person name="Nolan M."/>
            <person name="Bruce D."/>
            <person name="Goodwin L."/>
            <person name="Pitluck S."/>
            <person name="Ivanova N."/>
            <person name="Mavromatis K."/>
            <person name="Ovchinnikova G."/>
            <person name="Pati A."/>
            <person name="Chen A."/>
            <person name="Palaniappan K."/>
            <person name="Hauser L."/>
            <person name="Chang Y.J."/>
            <person name="Jefferies C.C."/>
            <person name="Saunders E."/>
            <person name="Brettin T."/>
            <person name="Detter J.C."/>
            <person name="Han C."/>
            <person name="Chain P."/>
            <person name="Bristow J."/>
            <person name="Eisen J.A."/>
            <person name="Markowitz V."/>
            <person name="Hugenholtz P."/>
            <person name="Kyrpides N.C."/>
            <person name="Klenk H.P."/>
            <person name="Lapidus A."/>
        </authorList>
    </citation>
    <scope>NUCLEOTIDE SEQUENCE [LARGE SCALE GENOMIC DNA]</scope>
    <source>
        <strain evidence="2">ATCC BAA-8 / DSM 12333 / NBRC 16432</strain>
    </source>
</reference>
<keyword evidence="2" id="KW-1185">Reference proteome</keyword>
<dbReference type="STRING" id="471853.Bcav_2263"/>
<protein>
    <submittedName>
        <fullName evidence="1">Extracellular solute-binding protein family 1</fullName>
    </submittedName>
</protein>
<dbReference type="AlphaFoldDB" id="C5BVC7"/>
<dbReference type="InterPro" id="IPR006311">
    <property type="entry name" value="TAT_signal"/>
</dbReference>
<dbReference type="PANTHER" id="PTHR43649:SF14">
    <property type="entry name" value="BLR3389 PROTEIN"/>
    <property type="match status" value="1"/>
</dbReference>
<dbReference type="InterPro" id="IPR050490">
    <property type="entry name" value="Bact_solute-bd_prot1"/>
</dbReference>
<dbReference type="HOGENOM" id="CLU_031285_10_0_11"/>
<dbReference type="OrthoDB" id="4393730at2"/>
<dbReference type="RefSeq" id="WP_015882754.1">
    <property type="nucleotide sequence ID" value="NC_012669.1"/>
</dbReference>
<dbReference type="Proteomes" id="UP000007962">
    <property type="component" value="Chromosome"/>
</dbReference>
<dbReference type="PROSITE" id="PS51318">
    <property type="entry name" value="TAT"/>
    <property type="match status" value="1"/>
</dbReference>